<gene>
    <name evidence="3" type="ORF">ACG5V6_10510</name>
</gene>
<proteinExistence type="predicted"/>
<keyword evidence="4" id="KW-1185">Reference proteome</keyword>
<reference evidence="3 4" key="1">
    <citation type="submission" date="2024-10" db="EMBL/GenBank/DDBJ databases">
        <authorList>
            <person name="Cho J.-C."/>
        </authorList>
    </citation>
    <scope>NUCLEOTIDE SEQUENCE [LARGE SCALE GENOMIC DNA]</scope>
    <source>
        <strain evidence="3 4">KCTC29696</strain>
    </source>
</reference>
<comment type="caution">
    <text evidence="3">The sequence shown here is derived from an EMBL/GenBank/DDBJ whole genome shotgun (WGS) entry which is preliminary data.</text>
</comment>
<protein>
    <submittedName>
        <fullName evidence="3">Uncharacterized protein</fullName>
    </submittedName>
</protein>
<evidence type="ECO:0000313" key="4">
    <source>
        <dbReference type="Proteomes" id="UP001607069"/>
    </source>
</evidence>
<feature type="compositionally biased region" description="Low complexity" evidence="1">
    <location>
        <begin position="355"/>
        <end position="370"/>
    </location>
</feature>
<accession>A0ABW7HRY9</accession>
<name>A0ABW7HRY9_9ACTN</name>
<keyword evidence="2" id="KW-0472">Membrane</keyword>
<dbReference type="EMBL" id="JBIHMK010000030">
    <property type="protein sequence ID" value="MFH0248642.1"/>
    <property type="molecule type" value="Genomic_DNA"/>
</dbReference>
<feature type="transmembrane region" description="Helical" evidence="2">
    <location>
        <begin position="31"/>
        <end position="54"/>
    </location>
</feature>
<dbReference type="RefSeq" id="WP_279950649.1">
    <property type="nucleotide sequence ID" value="NZ_BAABEN010000016.1"/>
</dbReference>
<evidence type="ECO:0000256" key="1">
    <source>
        <dbReference type="SAM" id="MobiDB-lite"/>
    </source>
</evidence>
<keyword evidence="2" id="KW-0812">Transmembrane</keyword>
<keyword evidence="2" id="KW-1133">Transmembrane helix</keyword>
<feature type="region of interest" description="Disordered" evidence="1">
    <location>
        <begin position="349"/>
        <end position="391"/>
    </location>
</feature>
<evidence type="ECO:0000256" key="2">
    <source>
        <dbReference type="SAM" id="Phobius"/>
    </source>
</evidence>
<evidence type="ECO:0000313" key="3">
    <source>
        <dbReference type="EMBL" id="MFH0248642.1"/>
    </source>
</evidence>
<organism evidence="3 4">
    <name type="scientific">Streptomyces chitinivorans</name>
    <dbReference type="NCBI Taxonomy" id="1257027"/>
    <lineage>
        <taxon>Bacteria</taxon>
        <taxon>Bacillati</taxon>
        <taxon>Actinomycetota</taxon>
        <taxon>Actinomycetes</taxon>
        <taxon>Kitasatosporales</taxon>
        <taxon>Streptomycetaceae</taxon>
        <taxon>Streptomyces</taxon>
    </lineage>
</organism>
<sequence>MRGRQAGRAAAGAGSGRRAVAADTGATTLEYVGAVLLAAAVVLALVATGVAGSVGDRFRCSIMSLWGGGSCSSGNEGAEKPANDADYEPPLCTISTVTDKAGSKAKIGWFEWGNEYGFQDKVHQANYDVNGDGKVDGDDQLIYTTFTNSASAGVTIGAGGEIEGLGEGQVDLGAGVKVNNGDTWVFKSREEAEAFREDLEDLKMYEMRRTSPGGSQAAVGDSILAIFGKGPLVEEQKLRDRIEEKLGDRHISHGSVGSYGEVNGGLSLDAGSSGRLSAKLGGNAKISSDVLFTKDDYRGTESYTYSVKAEGEWGTGVGVGGYEKGQHKQANRSATVTITRDQKTGELVRIDFTQTTETGASGTSEGAGADNGKKGKDARGGSVGSTDNSGASNIEVYTNTLTFPKGEKGDADRAVAQAWLDGNGDGNAPLEYMLSNNAPTSRPGSDDPFGQLLFDKGRSSKTTYDGMADAQEYGFELNLGLSVGLSVSMENKAETLADAEFLGAPRGDRREYVPYSYCAQ</sequence>
<dbReference type="Proteomes" id="UP001607069">
    <property type="component" value="Unassembled WGS sequence"/>
</dbReference>